<dbReference type="RefSeq" id="WP_134297995.1">
    <property type="nucleotide sequence ID" value="NZ_CP038013.1"/>
</dbReference>
<evidence type="ECO:0000256" key="1">
    <source>
        <dbReference type="ARBA" id="ARBA00004496"/>
    </source>
</evidence>
<evidence type="ECO:0000256" key="4">
    <source>
        <dbReference type="ARBA" id="ARBA00013047"/>
    </source>
</evidence>
<evidence type="ECO:0000256" key="5">
    <source>
        <dbReference type="ARBA" id="ARBA00020367"/>
    </source>
</evidence>
<keyword evidence="8 15" id="KW-0547">Nucleotide-binding</keyword>
<evidence type="ECO:0000259" key="17">
    <source>
        <dbReference type="Pfam" id="PF02769"/>
    </source>
</evidence>
<comment type="subcellular location">
    <subcellularLocation>
        <location evidence="1 15">Cytoplasm</location>
    </subcellularLocation>
</comment>
<keyword evidence="19" id="KW-1185">Reference proteome</keyword>
<name>A0A4V1AQC8_9MOLU</name>
<evidence type="ECO:0000256" key="15">
    <source>
        <dbReference type="HAMAP-Rule" id="MF_00741"/>
    </source>
</evidence>
<dbReference type="GO" id="GO:0046084">
    <property type="term" value="P:adenine biosynthetic process"/>
    <property type="evidence" value="ECO:0007669"/>
    <property type="project" value="TreeGrafter"/>
</dbReference>
<dbReference type="SUPFAM" id="SSF55326">
    <property type="entry name" value="PurM N-terminal domain-like"/>
    <property type="match status" value="1"/>
</dbReference>
<dbReference type="NCBIfam" id="TIGR00878">
    <property type="entry name" value="purM"/>
    <property type="match status" value="1"/>
</dbReference>
<dbReference type="FunFam" id="3.30.1330.10:FF:000001">
    <property type="entry name" value="Phosphoribosylformylglycinamidine cyclo-ligase"/>
    <property type="match status" value="1"/>
</dbReference>
<dbReference type="InterPro" id="IPR036921">
    <property type="entry name" value="PurM-like_N_sf"/>
</dbReference>
<dbReference type="SUPFAM" id="SSF56042">
    <property type="entry name" value="PurM C-terminal domain-like"/>
    <property type="match status" value="1"/>
</dbReference>
<dbReference type="InterPro" id="IPR004733">
    <property type="entry name" value="PurM_cligase"/>
</dbReference>
<feature type="domain" description="PurM-like C-terminal" evidence="17">
    <location>
        <begin position="174"/>
        <end position="344"/>
    </location>
</feature>
<evidence type="ECO:0000256" key="8">
    <source>
        <dbReference type="ARBA" id="ARBA00022741"/>
    </source>
</evidence>
<evidence type="ECO:0000256" key="14">
    <source>
        <dbReference type="ARBA" id="ARBA00049057"/>
    </source>
</evidence>
<accession>A0A4V1AQC8</accession>
<dbReference type="AlphaFoldDB" id="A0A4V1AQC8"/>
<dbReference type="GO" id="GO:0004637">
    <property type="term" value="F:phosphoribosylamine-glycine ligase activity"/>
    <property type="evidence" value="ECO:0007669"/>
    <property type="project" value="TreeGrafter"/>
</dbReference>
<feature type="domain" description="PurM-like N-terminal" evidence="16">
    <location>
        <begin position="56"/>
        <end position="161"/>
    </location>
</feature>
<dbReference type="InterPro" id="IPR010918">
    <property type="entry name" value="PurM-like_C_dom"/>
</dbReference>
<dbReference type="Pfam" id="PF02769">
    <property type="entry name" value="AIRS_C"/>
    <property type="match status" value="1"/>
</dbReference>
<keyword evidence="7 15" id="KW-0436">Ligase</keyword>
<evidence type="ECO:0000259" key="16">
    <source>
        <dbReference type="Pfam" id="PF00586"/>
    </source>
</evidence>
<organism evidence="18 19">
    <name type="scientific">Spiroplasma gladiatoris</name>
    <dbReference type="NCBI Taxonomy" id="2143"/>
    <lineage>
        <taxon>Bacteria</taxon>
        <taxon>Bacillati</taxon>
        <taxon>Mycoplasmatota</taxon>
        <taxon>Mollicutes</taxon>
        <taxon>Entomoplasmatales</taxon>
        <taxon>Spiroplasmataceae</taxon>
        <taxon>Spiroplasma</taxon>
    </lineage>
</organism>
<dbReference type="UniPathway" id="UPA00074">
    <property type="reaction ID" value="UER00129"/>
</dbReference>
<dbReference type="FunFam" id="3.90.650.10:FF:000011">
    <property type="entry name" value="Phosphoribosylformylglycinamidine cyclo-ligase"/>
    <property type="match status" value="1"/>
</dbReference>
<keyword evidence="6 15" id="KW-0963">Cytoplasm</keyword>
<evidence type="ECO:0000256" key="9">
    <source>
        <dbReference type="ARBA" id="ARBA00022755"/>
    </source>
</evidence>
<comment type="catalytic activity">
    <reaction evidence="14 15">
        <text>2-formamido-N(1)-(5-O-phospho-beta-D-ribosyl)acetamidine + ATP = 5-amino-1-(5-phospho-beta-D-ribosyl)imidazole + ADP + phosphate + H(+)</text>
        <dbReference type="Rhea" id="RHEA:23032"/>
        <dbReference type="ChEBI" id="CHEBI:15378"/>
        <dbReference type="ChEBI" id="CHEBI:30616"/>
        <dbReference type="ChEBI" id="CHEBI:43474"/>
        <dbReference type="ChEBI" id="CHEBI:137981"/>
        <dbReference type="ChEBI" id="CHEBI:147287"/>
        <dbReference type="ChEBI" id="CHEBI:456216"/>
        <dbReference type="EC" id="6.3.3.1"/>
    </reaction>
</comment>
<dbReference type="Pfam" id="PF00586">
    <property type="entry name" value="AIRS"/>
    <property type="match status" value="1"/>
</dbReference>
<dbReference type="CDD" id="cd02196">
    <property type="entry name" value="PurM"/>
    <property type="match status" value="1"/>
</dbReference>
<dbReference type="PANTHER" id="PTHR10520:SF12">
    <property type="entry name" value="TRIFUNCTIONAL PURINE BIOSYNTHETIC PROTEIN ADENOSINE-3"/>
    <property type="match status" value="1"/>
</dbReference>
<comment type="pathway">
    <text evidence="2 15">Purine metabolism; IMP biosynthesis via de novo pathway; 5-amino-1-(5-phospho-D-ribosyl)imidazole from N(2)-formyl-N(1)-(5-phospho-D-ribosyl)glycinamide: step 2/2.</text>
</comment>
<dbReference type="EMBL" id="CP038013">
    <property type="protein sequence ID" value="QBQ08049.1"/>
    <property type="molecule type" value="Genomic_DNA"/>
</dbReference>
<dbReference type="Gene3D" id="3.90.650.10">
    <property type="entry name" value="PurM-like C-terminal domain"/>
    <property type="match status" value="1"/>
</dbReference>
<comment type="similarity">
    <text evidence="3 15">Belongs to the AIR synthase family.</text>
</comment>
<dbReference type="GO" id="GO:0004641">
    <property type="term" value="F:phosphoribosylformylglycinamidine cyclo-ligase activity"/>
    <property type="evidence" value="ECO:0007669"/>
    <property type="project" value="UniProtKB-UniRule"/>
</dbReference>
<dbReference type="GO" id="GO:0006189">
    <property type="term" value="P:'de novo' IMP biosynthetic process"/>
    <property type="evidence" value="ECO:0007669"/>
    <property type="project" value="UniProtKB-UniRule"/>
</dbReference>
<proteinExistence type="inferred from homology"/>
<dbReference type="GO" id="GO:0005829">
    <property type="term" value="C:cytosol"/>
    <property type="evidence" value="ECO:0007669"/>
    <property type="project" value="TreeGrafter"/>
</dbReference>
<evidence type="ECO:0000313" key="19">
    <source>
        <dbReference type="Proteomes" id="UP000294309"/>
    </source>
</evidence>
<evidence type="ECO:0000313" key="18">
    <source>
        <dbReference type="EMBL" id="QBQ08049.1"/>
    </source>
</evidence>
<dbReference type="KEGG" id="sgq:SGLAD_v1c08500"/>
<keyword evidence="10 15" id="KW-0067">ATP-binding</keyword>
<dbReference type="PANTHER" id="PTHR10520">
    <property type="entry name" value="TRIFUNCTIONAL PURINE BIOSYNTHETIC PROTEIN ADENOSINE-3-RELATED"/>
    <property type="match status" value="1"/>
</dbReference>
<sequence>MSDNYKKSGVDIHKGYEVVEWIKKIVAQKFDTKLSNNIGSFGCIFDLSSLNYQKPVLVSGTDGVGTKLLLAIEANQHKTIGIDLVAMCVNDILTLGAKPLYFLDYIAVEKINLEIITDIITGIVDGCIQSNCTLLGGETAEMKDMYIKNHYDLAGFITGVVEKDKLIDYKKNVKENNKIIAINSSGIHSNGYSLVRKIFFKDHNYNYDHKFEELETNLITELLKPTKIYVDIISELQNQNFKINAMANITGGGFIENIPRVIPNGLSAKINKTKIKSQNIFKLMQRLGNISEDEMYNVFNMGVGFIIIADNEEAKKIANFINGFKDYKANIIGEIINNSKTKIELIND</sequence>
<dbReference type="InterPro" id="IPR016188">
    <property type="entry name" value="PurM-like_N"/>
</dbReference>
<keyword evidence="9 15" id="KW-0658">Purine biosynthesis</keyword>
<evidence type="ECO:0000256" key="11">
    <source>
        <dbReference type="ARBA" id="ARBA00031908"/>
    </source>
</evidence>
<dbReference type="GO" id="GO:0005524">
    <property type="term" value="F:ATP binding"/>
    <property type="evidence" value="ECO:0007669"/>
    <property type="project" value="UniProtKB-KW"/>
</dbReference>
<dbReference type="OrthoDB" id="9802507at2"/>
<dbReference type="Proteomes" id="UP000294309">
    <property type="component" value="Chromosome"/>
</dbReference>
<evidence type="ECO:0000256" key="10">
    <source>
        <dbReference type="ARBA" id="ARBA00022840"/>
    </source>
</evidence>
<protein>
    <recommendedName>
        <fullName evidence="5 15">Phosphoribosylformylglycinamidine cyclo-ligase</fullName>
        <ecNumber evidence="4 15">6.3.3.1</ecNumber>
    </recommendedName>
    <alternativeName>
        <fullName evidence="12 15">AIR synthase</fullName>
    </alternativeName>
    <alternativeName>
        <fullName evidence="13 15">AIRS</fullName>
    </alternativeName>
    <alternativeName>
        <fullName evidence="11 15">Phosphoribosyl-aminoimidazole synthetase</fullName>
    </alternativeName>
</protein>
<dbReference type="HAMAP" id="MF_00741">
    <property type="entry name" value="AIRS"/>
    <property type="match status" value="1"/>
</dbReference>
<reference evidence="18 19" key="1">
    <citation type="submission" date="2019-03" db="EMBL/GenBank/DDBJ databases">
        <title>Complete genome sequence of Spiroplasma gladiatoris TG-1 (DSM 22552).</title>
        <authorList>
            <person name="Lin Y.-C."/>
            <person name="Chou L."/>
            <person name="Kuo C.-H."/>
        </authorList>
    </citation>
    <scope>NUCLEOTIDE SEQUENCE [LARGE SCALE GENOMIC DNA]</scope>
    <source>
        <strain evidence="18 19">TG-1</strain>
    </source>
</reference>
<evidence type="ECO:0000256" key="3">
    <source>
        <dbReference type="ARBA" id="ARBA00010280"/>
    </source>
</evidence>
<dbReference type="Gene3D" id="3.30.1330.10">
    <property type="entry name" value="PurM-like, N-terminal domain"/>
    <property type="match status" value="1"/>
</dbReference>
<evidence type="ECO:0000256" key="12">
    <source>
        <dbReference type="ARBA" id="ARBA00032931"/>
    </source>
</evidence>
<evidence type="ECO:0000256" key="13">
    <source>
        <dbReference type="ARBA" id="ARBA00033093"/>
    </source>
</evidence>
<dbReference type="InterPro" id="IPR036676">
    <property type="entry name" value="PurM-like_C_sf"/>
</dbReference>
<gene>
    <name evidence="15 18" type="primary">purM</name>
    <name evidence="18" type="ORF">SGLAD_v1c08500</name>
</gene>
<evidence type="ECO:0000256" key="7">
    <source>
        <dbReference type="ARBA" id="ARBA00022598"/>
    </source>
</evidence>
<evidence type="ECO:0000256" key="2">
    <source>
        <dbReference type="ARBA" id="ARBA00004686"/>
    </source>
</evidence>
<dbReference type="EC" id="6.3.3.1" evidence="4 15"/>
<evidence type="ECO:0000256" key="6">
    <source>
        <dbReference type="ARBA" id="ARBA00022490"/>
    </source>
</evidence>